<dbReference type="Proteomes" id="UP001501436">
    <property type="component" value="Unassembled WGS sequence"/>
</dbReference>
<feature type="domain" description="PKD" evidence="1">
    <location>
        <begin position="56"/>
        <end position="88"/>
    </location>
</feature>
<dbReference type="Pfam" id="PF18911">
    <property type="entry name" value="PKD_4"/>
    <property type="match status" value="1"/>
</dbReference>
<dbReference type="EMBL" id="BAABJI010000002">
    <property type="protein sequence ID" value="GAA4915947.1"/>
    <property type="molecule type" value="Genomic_DNA"/>
</dbReference>
<dbReference type="InterPro" id="IPR013783">
    <property type="entry name" value="Ig-like_fold"/>
</dbReference>
<dbReference type="CDD" id="cd00146">
    <property type="entry name" value="PKD"/>
    <property type="match status" value="1"/>
</dbReference>
<keyword evidence="3" id="KW-1185">Reference proteome</keyword>
<dbReference type="SUPFAM" id="SSF49299">
    <property type="entry name" value="PKD domain"/>
    <property type="match status" value="1"/>
</dbReference>
<accession>A0ABP9FUF1</accession>
<dbReference type="RefSeq" id="WP_345330989.1">
    <property type="nucleotide sequence ID" value="NZ_BAABJI010000002.1"/>
</dbReference>
<evidence type="ECO:0000259" key="1">
    <source>
        <dbReference type="PROSITE" id="PS50093"/>
    </source>
</evidence>
<dbReference type="PROSITE" id="PS51257">
    <property type="entry name" value="PROKAR_LIPOPROTEIN"/>
    <property type="match status" value="1"/>
</dbReference>
<dbReference type="InterPro" id="IPR022409">
    <property type="entry name" value="PKD/Chitinase_dom"/>
</dbReference>
<reference evidence="3" key="1">
    <citation type="journal article" date="2019" name="Int. J. Syst. Evol. Microbiol.">
        <title>The Global Catalogue of Microorganisms (GCM) 10K type strain sequencing project: providing services to taxonomists for standard genome sequencing and annotation.</title>
        <authorList>
            <consortium name="The Broad Institute Genomics Platform"/>
            <consortium name="The Broad Institute Genome Sequencing Center for Infectious Disease"/>
            <person name="Wu L."/>
            <person name="Ma J."/>
        </authorList>
    </citation>
    <scope>NUCLEOTIDE SEQUENCE [LARGE SCALE GENOMIC DNA]</scope>
    <source>
        <strain evidence="3">JCM 18283</strain>
    </source>
</reference>
<dbReference type="PROSITE" id="PS50093">
    <property type="entry name" value="PKD"/>
    <property type="match status" value="1"/>
</dbReference>
<evidence type="ECO:0000313" key="3">
    <source>
        <dbReference type="Proteomes" id="UP001501436"/>
    </source>
</evidence>
<dbReference type="InterPro" id="IPR035986">
    <property type="entry name" value="PKD_dom_sf"/>
</dbReference>
<gene>
    <name evidence="2" type="ORF">GCM10023313_19360</name>
</gene>
<organism evidence="2 3">
    <name type="scientific">Mucilaginibacter defluvii</name>
    <dbReference type="NCBI Taxonomy" id="1196019"/>
    <lineage>
        <taxon>Bacteria</taxon>
        <taxon>Pseudomonadati</taxon>
        <taxon>Bacteroidota</taxon>
        <taxon>Sphingobacteriia</taxon>
        <taxon>Sphingobacteriales</taxon>
        <taxon>Sphingobacteriaceae</taxon>
        <taxon>Mucilaginibacter</taxon>
    </lineage>
</organism>
<name>A0ABP9FUF1_9SPHI</name>
<proteinExistence type="predicted"/>
<dbReference type="Gene3D" id="2.60.40.10">
    <property type="entry name" value="Immunoglobulins"/>
    <property type="match status" value="1"/>
</dbReference>
<evidence type="ECO:0000313" key="2">
    <source>
        <dbReference type="EMBL" id="GAA4915947.1"/>
    </source>
</evidence>
<protein>
    <recommendedName>
        <fullName evidence="1">PKD domain-containing protein</fullName>
    </recommendedName>
</protein>
<dbReference type="InterPro" id="IPR000601">
    <property type="entry name" value="PKD_dom"/>
</dbReference>
<comment type="caution">
    <text evidence="2">The sequence shown here is derived from an EMBL/GenBank/DDBJ whole genome shotgun (WGS) entry which is preliminary data.</text>
</comment>
<sequence length="286" mass="30943">MKNIKTYICLLGILALGTVSSCKKDSTEIKTDLLYDVTVEGNEAKFTVKTDGVTNYRWDFGDGESSTDANPTHTYPGKGKYVPTLYATVNGKEAEASTVLRIAKTTPVKINDNTLNDWAGVSTAITLGARKGVFNEVKMDYDGNYVYVYVDMVGKKANGDIFDFYMDSDYNPSTGLATGTFTEGGYDILLEGQLLTNGVDIFYHNSANQADFSFAPQSIAEAYQVGTIVESGANVKFEMRIARGKLKGLTGSGLRIAIQAIKSDWSVVLGSAPDDGTASFMLDMSE</sequence>
<dbReference type="SMART" id="SM00089">
    <property type="entry name" value="PKD"/>
    <property type="match status" value="1"/>
</dbReference>